<keyword evidence="2" id="KW-1185">Reference proteome</keyword>
<sequence>MEDMLTNGQGGKCRGNEGNWKTGSNCRLTATSHIIVNLDDRTMGCRLEGVGRFPISITNSNNPILSQRRLNETKRT</sequence>
<evidence type="ECO:0000313" key="2">
    <source>
        <dbReference type="Proteomes" id="UP000269396"/>
    </source>
</evidence>
<accession>A0A3P8FAF8</accession>
<organism evidence="1 2">
    <name type="scientific">Schistosoma mattheei</name>
    <dbReference type="NCBI Taxonomy" id="31246"/>
    <lineage>
        <taxon>Eukaryota</taxon>
        <taxon>Metazoa</taxon>
        <taxon>Spiralia</taxon>
        <taxon>Lophotrochozoa</taxon>
        <taxon>Platyhelminthes</taxon>
        <taxon>Trematoda</taxon>
        <taxon>Digenea</taxon>
        <taxon>Strigeidida</taxon>
        <taxon>Schistosomatoidea</taxon>
        <taxon>Schistosomatidae</taxon>
        <taxon>Schistosoma</taxon>
    </lineage>
</organism>
<protein>
    <submittedName>
        <fullName evidence="1">Uncharacterized protein</fullName>
    </submittedName>
</protein>
<gene>
    <name evidence="1" type="ORF">SMTD_LOCUS13100</name>
</gene>
<name>A0A3P8FAF8_9TREM</name>
<dbReference type="AlphaFoldDB" id="A0A3P8FAF8"/>
<dbReference type="Proteomes" id="UP000269396">
    <property type="component" value="Unassembled WGS sequence"/>
</dbReference>
<evidence type="ECO:0000313" key="1">
    <source>
        <dbReference type="EMBL" id="VDP62730.1"/>
    </source>
</evidence>
<dbReference type="EMBL" id="UZAL01033154">
    <property type="protein sequence ID" value="VDP62730.1"/>
    <property type="molecule type" value="Genomic_DNA"/>
</dbReference>
<proteinExistence type="predicted"/>
<reference evidence="1 2" key="1">
    <citation type="submission" date="2018-11" db="EMBL/GenBank/DDBJ databases">
        <authorList>
            <consortium name="Pathogen Informatics"/>
        </authorList>
    </citation>
    <scope>NUCLEOTIDE SEQUENCE [LARGE SCALE GENOMIC DNA]</scope>
    <source>
        <strain>Denwood</strain>
        <strain evidence="2">Zambia</strain>
    </source>
</reference>